<dbReference type="CDD" id="cd03440">
    <property type="entry name" value="hot_dog"/>
    <property type="match status" value="1"/>
</dbReference>
<evidence type="ECO:0000313" key="2">
    <source>
        <dbReference type="EMBL" id="MCJ2544321.1"/>
    </source>
</evidence>
<dbReference type="RefSeq" id="WP_244352764.1">
    <property type="nucleotide sequence ID" value="NZ_JAFIRA010000057.1"/>
</dbReference>
<gene>
    <name evidence="2" type="ORF">JX360_15640</name>
</gene>
<name>A0ABT0CEX8_THEVL</name>
<organism evidence="2 3">
    <name type="scientific">Thermostichus vulcanus str. 'Rupite'</name>
    <dbReference type="NCBI Taxonomy" id="2813851"/>
    <lineage>
        <taxon>Bacteria</taxon>
        <taxon>Bacillati</taxon>
        <taxon>Cyanobacteriota</taxon>
        <taxon>Cyanophyceae</taxon>
        <taxon>Thermostichales</taxon>
        <taxon>Thermostichaceae</taxon>
        <taxon>Thermostichus</taxon>
    </lineage>
</organism>
<protein>
    <recommendedName>
        <fullName evidence="1">Fluoroacetyl-CoA-specific thioesterase-like domain-containing protein</fullName>
    </recommendedName>
</protein>
<sequence length="135" mass="14807">MKPVPLGTCGTWQGIPGPEQTAETLGNLGVKVIGSPALLTLIERCSHTTLQPFYEADETAVGISFQLEHQAAALPGDPLRVQVEVMGVEGRRIELQVEIRQQERLVMQGSYRCQVVNLSRFLARYGLTGDESRSN</sequence>
<comment type="caution">
    <text evidence="2">The sequence shown here is derived from an EMBL/GenBank/DDBJ whole genome shotgun (WGS) entry which is preliminary data.</text>
</comment>
<dbReference type="PANTHER" id="PTHR36934">
    <property type="entry name" value="BLR0278 PROTEIN"/>
    <property type="match status" value="1"/>
</dbReference>
<dbReference type="PANTHER" id="PTHR36934:SF1">
    <property type="entry name" value="THIOESTERASE DOMAIN-CONTAINING PROTEIN"/>
    <property type="match status" value="1"/>
</dbReference>
<accession>A0ABT0CEX8</accession>
<proteinExistence type="predicted"/>
<dbReference type="SUPFAM" id="SSF54637">
    <property type="entry name" value="Thioesterase/thiol ester dehydrase-isomerase"/>
    <property type="match status" value="1"/>
</dbReference>
<feature type="domain" description="Fluoroacetyl-CoA-specific thioesterase-like" evidence="1">
    <location>
        <begin position="18"/>
        <end position="117"/>
    </location>
</feature>
<dbReference type="EMBL" id="JAFIRA010000057">
    <property type="protein sequence ID" value="MCJ2544321.1"/>
    <property type="molecule type" value="Genomic_DNA"/>
</dbReference>
<evidence type="ECO:0000259" key="1">
    <source>
        <dbReference type="Pfam" id="PF22636"/>
    </source>
</evidence>
<evidence type="ECO:0000313" key="3">
    <source>
        <dbReference type="Proteomes" id="UP000830835"/>
    </source>
</evidence>
<dbReference type="Pfam" id="PF22636">
    <property type="entry name" value="FlK"/>
    <property type="match status" value="1"/>
</dbReference>
<dbReference type="InterPro" id="IPR029069">
    <property type="entry name" value="HotDog_dom_sf"/>
</dbReference>
<dbReference type="Proteomes" id="UP000830835">
    <property type="component" value="Unassembled WGS sequence"/>
</dbReference>
<dbReference type="InterPro" id="IPR025540">
    <property type="entry name" value="FlK"/>
</dbReference>
<reference evidence="2" key="1">
    <citation type="submission" date="2021-02" db="EMBL/GenBank/DDBJ databases">
        <title>The CRISPR/cas machinery reduction and long-range gene transfer in the hot spring cyanobacterium Synechococcus.</title>
        <authorList>
            <person name="Dvorak P."/>
            <person name="Jahodarova E."/>
            <person name="Hasler P."/>
            <person name="Poulickova A."/>
        </authorList>
    </citation>
    <scope>NUCLEOTIDE SEQUENCE</scope>
    <source>
        <strain evidence="2">Rupite</strain>
    </source>
</reference>
<keyword evidence="3" id="KW-1185">Reference proteome</keyword>
<dbReference type="Gene3D" id="3.10.129.10">
    <property type="entry name" value="Hotdog Thioesterase"/>
    <property type="match status" value="1"/>
</dbReference>
<dbReference type="InterPro" id="IPR054485">
    <property type="entry name" value="FlK-like_dom"/>
</dbReference>